<proteinExistence type="predicted"/>
<dbReference type="EC" id="2.3.1.-" evidence="2"/>
<dbReference type="Pfam" id="PF21926">
    <property type="entry name" value="FeeM"/>
    <property type="match status" value="1"/>
</dbReference>
<sequence>MSSVTFRVAQSQADRDAVLRLRDAVYVQDQGRLSDAADTADTFDRFDAHADYIVAYQGAEAVGTVKIVPDSVAGLPCEDVVDVAGLRAAGRLVEFGHLMTLPQVRHREIGMSLMRRGLVHSVTKHGATHVLGDFFAEAGGGLRSFYTEIGFVALHEPYRDVRFREAPLSLVAVLDLAGAAARARTEAGRGNRLLQYFFHDYDDYAKGSRVADTPSGAR</sequence>
<keyword evidence="2" id="KW-0012">Acyltransferase</keyword>
<evidence type="ECO:0000313" key="2">
    <source>
        <dbReference type="EMBL" id="MFC3986768.1"/>
    </source>
</evidence>
<dbReference type="EMBL" id="JBHSBC010000066">
    <property type="protein sequence ID" value="MFC3986768.1"/>
    <property type="molecule type" value="Genomic_DNA"/>
</dbReference>
<keyword evidence="2" id="KW-0808">Transferase</keyword>
<organism evidence="2 3">
    <name type="scientific">Streptosporangium jomthongense</name>
    <dbReference type="NCBI Taxonomy" id="1193683"/>
    <lineage>
        <taxon>Bacteria</taxon>
        <taxon>Bacillati</taxon>
        <taxon>Actinomycetota</taxon>
        <taxon>Actinomycetes</taxon>
        <taxon>Streptosporangiales</taxon>
        <taxon>Streptosporangiaceae</taxon>
        <taxon>Streptosporangium</taxon>
    </lineage>
</organism>
<feature type="domain" description="N-acyl amino acid synthase FeeM catalytic core" evidence="1">
    <location>
        <begin position="18"/>
        <end position="172"/>
    </location>
</feature>
<dbReference type="Gene3D" id="3.40.630.30">
    <property type="match status" value="1"/>
</dbReference>
<dbReference type="GO" id="GO:0016746">
    <property type="term" value="F:acyltransferase activity"/>
    <property type="evidence" value="ECO:0007669"/>
    <property type="project" value="UniProtKB-KW"/>
</dbReference>
<dbReference type="InterPro" id="IPR054597">
    <property type="entry name" value="FeeM_cat"/>
</dbReference>
<keyword evidence="3" id="KW-1185">Reference proteome</keyword>
<accession>A0ABV8FHP4</accession>
<gene>
    <name evidence="2" type="ORF">ACFOYY_42030</name>
</gene>
<reference evidence="3" key="1">
    <citation type="journal article" date="2019" name="Int. J. Syst. Evol. Microbiol.">
        <title>The Global Catalogue of Microorganisms (GCM) 10K type strain sequencing project: providing services to taxonomists for standard genome sequencing and annotation.</title>
        <authorList>
            <consortium name="The Broad Institute Genomics Platform"/>
            <consortium name="The Broad Institute Genome Sequencing Center for Infectious Disease"/>
            <person name="Wu L."/>
            <person name="Ma J."/>
        </authorList>
    </citation>
    <scope>NUCLEOTIDE SEQUENCE [LARGE SCALE GENOMIC DNA]</scope>
    <source>
        <strain evidence="3">TBRC 7912</strain>
    </source>
</reference>
<name>A0ABV8FHP4_9ACTN</name>
<evidence type="ECO:0000313" key="3">
    <source>
        <dbReference type="Proteomes" id="UP001595698"/>
    </source>
</evidence>
<protein>
    <submittedName>
        <fullName evidence="2">GNAT family N-acyltransferase</fullName>
        <ecNumber evidence="2">2.3.1.-</ecNumber>
    </submittedName>
</protein>
<dbReference type="Proteomes" id="UP001595698">
    <property type="component" value="Unassembled WGS sequence"/>
</dbReference>
<evidence type="ECO:0000259" key="1">
    <source>
        <dbReference type="Pfam" id="PF21926"/>
    </source>
</evidence>
<dbReference type="SUPFAM" id="SSF55729">
    <property type="entry name" value="Acyl-CoA N-acyltransferases (Nat)"/>
    <property type="match status" value="1"/>
</dbReference>
<comment type="caution">
    <text evidence="2">The sequence shown here is derived from an EMBL/GenBank/DDBJ whole genome shotgun (WGS) entry which is preliminary data.</text>
</comment>
<dbReference type="RefSeq" id="WP_386197116.1">
    <property type="nucleotide sequence ID" value="NZ_JBHSBC010000066.1"/>
</dbReference>
<dbReference type="InterPro" id="IPR016181">
    <property type="entry name" value="Acyl_CoA_acyltransferase"/>
</dbReference>